<sequence>MNDLQGNRRDLTIQLETLMRLLKTSPGKMDKPGEDPTFAYYHQQNYYSRPRTANALLPRRSCSLVRRTPGTRSSLETLTSETGHQRSLDAESLLTSVDMNEPGAGNTMSLQRRSNNRLML</sequence>
<accession>A0A564Y8P6</accession>
<organism evidence="2 3">
    <name type="scientific">Hymenolepis diminuta</name>
    <name type="common">Rat tapeworm</name>
    <dbReference type="NCBI Taxonomy" id="6216"/>
    <lineage>
        <taxon>Eukaryota</taxon>
        <taxon>Metazoa</taxon>
        <taxon>Spiralia</taxon>
        <taxon>Lophotrochozoa</taxon>
        <taxon>Platyhelminthes</taxon>
        <taxon>Cestoda</taxon>
        <taxon>Eucestoda</taxon>
        <taxon>Cyclophyllidea</taxon>
        <taxon>Hymenolepididae</taxon>
        <taxon>Hymenolepis</taxon>
    </lineage>
</organism>
<proteinExistence type="predicted"/>
<feature type="region of interest" description="Disordered" evidence="1">
    <location>
        <begin position="67"/>
        <end position="120"/>
    </location>
</feature>
<feature type="compositionally biased region" description="Polar residues" evidence="1">
    <location>
        <begin position="106"/>
        <end position="120"/>
    </location>
</feature>
<gene>
    <name evidence="2" type="ORF">WMSIL1_LOCUS3863</name>
</gene>
<name>A0A564Y8P6_HYMDI</name>
<keyword evidence="3" id="KW-1185">Reference proteome</keyword>
<dbReference type="EMBL" id="CABIJS010000111">
    <property type="protein sequence ID" value="VUZ43329.1"/>
    <property type="molecule type" value="Genomic_DNA"/>
</dbReference>
<feature type="compositionally biased region" description="Low complexity" evidence="1">
    <location>
        <begin position="73"/>
        <end position="82"/>
    </location>
</feature>
<dbReference type="AlphaFoldDB" id="A0A564Y8P6"/>
<evidence type="ECO:0000256" key="1">
    <source>
        <dbReference type="SAM" id="MobiDB-lite"/>
    </source>
</evidence>
<reference evidence="2 3" key="1">
    <citation type="submission" date="2019-07" db="EMBL/GenBank/DDBJ databases">
        <authorList>
            <person name="Jastrzebski P J."/>
            <person name="Paukszto L."/>
            <person name="Jastrzebski P J."/>
        </authorList>
    </citation>
    <scope>NUCLEOTIDE SEQUENCE [LARGE SCALE GENOMIC DNA]</scope>
    <source>
        <strain evidence="2 3">WMS-il1</strain>
    </source>
</reference>
<evidence type="ECO:0000313" key="3">
    <source>
        <dbReference type="Proteomes" id="UP000321570"/>
    </source>
</evidence>
<dbReference type="Proteomes" id="UP000321570">
    <property type="component" value="Unassembled WGS sequence"/>
</dbReference>
<feature type="non-terminal residue" evidence="2">
    <location>
        <position position="120"/>
    </location>
</feature>
<protein>
    <submittedName>
        <fullName evidence="2">Uncharacterized protein</fullName>
    </submittedName>
</protein>
<evidence type="ECO:0000313" key="2">
    <source>
        <dbReference type="EMBL" id="VUZ43329.1"/>
    </source>
</evidence>